<feature type="region of interest" description="Disordered" evidence="1">
    <location>
        <begin position="119"/>
        <end position="177"/>
    </location>
</feature>
<evidence type="ECO:0000256" key="1">
    <source>
        <dbReference type="SAM" id="MobiDB-lite"/>
    </source>
</evidence>
<name>A0A976FGU0_BRELC</name>
<evidence type="ECO:0000256" key="2">
    <source>
        <dbReference type="SAM" id="SignalP"/>
    </source>
</evidence>
<dbReference type="Proteomes" id="UP000294530">
    <property type="component" value="Unassembled WGS sequence"/>
</dbReference>
<dbReference type="AlphaFoldDB" id="A0A976FGU0"/>
<sequence>MRLHAMLGLLLAVVMSAEASLASPNAREVHPNAQLDPVSHALVTKLKPLQKALVEKEDRIDFHGNLLKNIFDKIAEFFNKFRKKPNTASLGKNAKQDIELKETASESFRASHDFKLESKATGVSQSITKDHNEELSIPFSELATPNNRESRKEISPTELTKNNEAGQSSSVVRPDPASVVVANDNKILESSDKASTKNLGKDSGTDLSDLTKSQTDLHVANSDAANVLKSGTSYVADSSTKLNGKEELHHFNSHVILHPVKENLDENQATVLSKTIPEKQMLLQDDSMLSPSQAILRLIPEGKIQMTADEFIQRTSKLEIDEQLKALVSGFSQDKKTAANFLLKAEDSAAKQNLLVALIRDTTEKNEMKLPDGATLDQKSYKELLNIMKSMGFVT</sequence>
<feature type="signal peptide" evidence="2">
    <location>
        <begin position="1"/>
        <end position="19"/>
    </location>
</feature>
<accession>A0A976FGU0</accession>
<proteinExistence type="predicted"/>
<dbReference type="GeneID" id="94350220"/>
<gene>
    <name evidence="3" type="ORF">CCR75_006479</name>
</gene>
<comment type="caution">
    <text evidence="3">The sequence shown here is derived from an EMBL/GenBank/DDBJ whole genome shotgun (WGS) entry which is preliminary data.</text>
</comment>
<reference evidence="3 4" key="1">
    <citation type="journal article" date="2021" name="Genome Biol.">
        <title>AFLAP: assembly-free linkage analysis pipeline using k-mers from genome sequencing data.</title>
        <authorList>
            <person name="Fletcher K."/>
            <person name="Zhang L."/>
            <person name="Gil J."/>
            <person name="Han R."/>
            <person name="Cavanaugh K."/>
            <person name="Michelmore R."/>
        </authorList>
    </citation>
    <scope>NUCLEOTIDE SEQUENCE [LARGE SCALE GENOMIC DNA]</scope>
    <source>
        <strain evidence="3 4">SF5</strain>
    </source>
</reference>
<dbReference type="RefSeq" id="XP_067816064.1">
    <property type="nucleotide sequence ID" value="XM_067964549.1"/>
</dbReference>
<dbReference type="EMBL" id="SHOA02000017">
    <property type="protein sequence ID" value="TDH66565.1"/>
    <property type="molecule type" value="Genomic_DNA"/>
</dbReference>
<protein>
    <submittedName>
        <fullName evidence="3">Uncharacterized protein</fullName>
    </submittedName>
</protein>
<keyword evidence="2" id="KW-0732">Signal</keyword>
<organism evidence="3 4">
    <name type="scientific">Bremia lactucae</name>
    <name type="common">Lettuce downy mildew</name>
    <dbReference type="NCBI Taxonomy" id="4779"/>
    <lineage>
        <taxon>Eukaryota</taxon>
        <taxon>Sar</taxon>
        <taxon>Stramenopiles</taxon>
        <taxon>Oomycota</taxon>
        <taxon>Peronosporomycetes</taxon>
        <taxon>Peronosporales</taxon>
        <taxon>Peronosporaceae</taxon>
        <taxon>Bremia</taxon>
    </lineage>
</organism>
<keyword evidence="4" id="KW-1185">Reference proteome</keyword>
<evidence type="ECO:0000313" key="3">
    <source>
        <dbReference type="EMBL" id="TDH66565.1"/>
    </source>
</evidence>
<dbReference type="KEGG" id="blac:94350220"/>
<feature type="compositionally biased region" description="Polar residues" evidence="1">
    <location>
        <begin position="157"/>
        <end position="171"/>
    </location>
</feature>
<feature type="chain" id="PRO_5037606845" evidence="2">
    <location>
        <begin position="20"/>
        <end position="395"/>
    </location>
</feature>
<evidence type="ECO:0000313" key="4">
    <source>
        <dbReference type="Proteomes" id="UP000294530"/>
    </source>
</evidence>